<dbReference type="EMBL" id="LR796491">
    <property type="protein sequence ID" value="CAB4146881.1"/>
    <property type="molecule type" value="Genomic_DNA"/>
</dbReference>
<feature type="non-terminal residue" evidence="1">
    <location>
        <position position="1"/>
    </location>
</feature>
<name>A0A6J5MLL0_9CAUD</name>
<gene>
    <name evidence="1" type="ORF">UFOVP506_1</name>
</gene>
<organism evidence="1">
    <name type="scientific">uncultured Caudovirales phage</name>
    <dbReference type="NCBI Taxonomy" id="2100421"/>
    <lineage>
        <taxon>Viruses</taxon>
        <taxon>Duplodnaviria</taxon>
        <taxon>Heunggongvirae</taxon>
        <taxon>Uroviricota</taxon>
        <taxon>Caudoviricetes</taxon>
        <taxon>Peduoviridae</taxon>
        <taxon>Maltschvirus</taxon>
        <taxon>Maltschvirus maltsch</taxon>
    </lineage>
</organism>
<accession>A0A6J5MLL0</accession>
<protein>
    <submittedName>
        <fullName evidence="1">Uncharacterized protein</fullName>
    </submittedName>
</protein>
<sequence length="71" mass="8341">KDWSQRKFTAEMKTHGYDHAKDRSTRTKRVFRGLELLIGDADHMIINAMIDEQPEDFFGVQINFRAGEEEL</sequence>
<reference evidence="1" key="1">
    <citation type="submission" date="2020-04" db="EMBL/GenBank/DDBJ databases">
        <authorList>
            <person name="Chiriac C."/>
            <person name="Salcher M."/>
            <person name="Ghai R."/>
            <person name="Kavagutti S V."/>
        </authorList>
    </citation>
    <scope>NUCLEOTIDE SEQUENCE</scope>
</reference>
<proteinExistence type="predicted"/>
<evidence type="ECO:0000313" key="1">
    <source>
        <dbReference type="EMBL" id="CAB4146881.1"/>
    </source>
</evidence>